<evidence type="ECO:0000313" key="1">
    <source>
        <dbReference type="EMBL" id="MUN06921.1"/>
    </source>
</evidence>
<organism evidence="1 2">
    <name type="scientific">Agromyces luteolus</name>
    <dbReference type="NCBI Taxonomy" id="88373"/>
    <lineage>
        <taxon>Bacteria</taxon>
        <taxon>Bacillati</taxon>
        <taxon>Actinomycetota</taxon>
        <taxon>Actinomycetes</taxon>
        <taxon>Micrococcales</taxon>
        <taxon>Microbacteriaceae</taxon>
        <taxon>Agromyces</taxon>
    </lineage>
</organism>
<protein>
    <submittedName>
        <fullName evidence="1">Uncharacterized protein</fullName>
    </submittedName>
</protein>
<proteinExistence type="predicted"/>
<accession>A0A7C9HHA4</accession>
<dbReference type="AlphaFoldDB" id="A0A7C9HHA4"/>
<reference evidence="1 2" key="1">
    <citation type="submission" date="2019-11" db="EMBL/GenBank/DDBJ databases">
        <title>Agromyces kandeliae sp. nov., isolated from mangrove soil.</title>
        <authorList>
            <person name="Wang R."/>
        </authorList>
    </citation>
    <scope>NUCLEOTIDE SEQUENCE [LARGE SCALE GENOMIC DNA]</scope>
    <source>
        <strain evidence="1 2">JCM 11431</strain>
    </source>
</reference>
<keyword evidence="2" id="KW-1185">Reference proteome</keyword>
<name>A0A7C9HHA4_9MICO</name>
<gene>
    <name evidence="1" type="ORF">GLX25_07305</name>
</gene>
<dbReference type="OrthoDB" id="883703at2"/>
<sequence length="219" mass="23137">MHDIDRAMFELSGETGETGYETYESQEYGAAQEYESFEAGHEAEAMEMELAGRLLEVSGEDELEDFLGSLVRSATSAARSFAGSAAGRALGGVLKNAARQVLPQVGGIVGSALGGSTGGQLGTAAGRWLGGRFELEALSQEDREFEVARAFVRTAQDAARIAVRTRQLPPRQAATQAVATAAGRHLPGLVPVVLGGGLQGRRTSGRWVRQGRRIVIYGA</sequence>
<dbReference type="EMBL" id="WODA01000012">
    <property type="protein sequence ID" value="MUN06921.1"/>
    <property type="molecule type" value="Genomic_DNA"/>
</dbReference>
<dbReference type="RefSeq" id="WP_155841694.1">
    <property type="nucleotide sequence ID" value="NZ_BAAAIA010000008.1"/>
</dbReference>
<dbReference type="Proteomes" id="UP000480122">
    <property type="component" value="Unassembled WGS sequence"/>
</dbReference>
<comment type="caution">
    <text evidence="1">The sequence shown here is derived from an EMBL/GenBank/DDBJ whole genome shotgun (WGS) entry which is preliminary data.</text>
</comment>
<evidence type="ECO:0000313" key="2">
    <source>
        <dbReference type="Proteomes" id="UP000480122"/>
    </source>
</evidence>